<geneLocation type="plasmid" evidence="10">
    <name>pPbmMP</name>
</geneLocation>
<reference evidence="9 11" key="1">
    <citation type="submission" date="2018-09" db="EMBL/GenBank/DDBJ databases">
        <title>A clostridial neurotoxin that targets Anopheles mosquitoes.</title>
        <authorList>
            <person name="Contreras E."/>
            <person name="Masuyer G."/>
            <person name="Qureshi N."/>
            <person name="Chawla S."/>
            <person name="Lim H.L."/>
            <person name="Chen J."/>
            <person name="Stenmark P."/>
            <person name="Gill S."/>
        </authorList>
    </citation>
    <scope>NUCLEOTIDE SEQUENCE [LARGE SCALE GENOMIC DNA]</scope>
    <source>
        <strain evidence="9 11">Cbm</strain>
        <plasmid evidence="10">pPbmMP</plasmid>
        <plasmid evidence="11">ppbmmp</plasmid>
    </source>
</reference>
<gene>
    <name evidence="9" type="ORF">D4A35_07065</name>
    <name evidence="10" type="ORF">D4A35_18205</name>
</gene>
<dbReference type="PROSITE" id="PS51898">
    <property type="entry name" value="TYR_RECOMBINASE"/>
    <property type="match status" value="1"/>
</dbReference>
<dbReference type="Pfam" id="PF02899">
    <property type="entry name" value="Phage_int_SAM_1"/>
    <property type="match status" value="1"/>
</dbReference>
<dbReference type="InterPro" id="IPR011010">
    <property type="entry name" value="DNA_brk_join_enz"/>
</dbReference>
<dbReference type="InterPro" id="IPR044068">
    <property type="entry name" value="CB"/>
</dbReference>
<feature type="domain" description="Core-binding (CB)" evidence="8">
    <location>
        <begin position="23"/>
        <end position="121"/>
    </location>
</feature>
<keyword evidence="4 6" id="KW-0238">DNA-binding</keyword>
<organism evidence="9 11">
    <name type="scientific">Paraclostridium bifermentans</name>
    <name type="common">Clostridium bifermentans</name>
    <dbReference type="NCBI Taxonomy" id="1490"/>
    <lineage>
        <taxon>Bacteria</taxon>
        <taxon>Bacillati</taxon>
        <taxon>Bacillota</taxon>
        <taxon>Clostridia</taxon>
        <taxon>Peptostreptococcales</taxon>
        <taxon>Peptostreptococcaceae</taxon>
        <taxon>Paraclostridium</taxon>
    </lineage>
</organism>
<accession>A0A5P3XDA3</accession>
<evidence type="ECO:0000256" key="3">
    <source>
        <dbReference type="ARBA" id="ARBA00022908"/>
    </source>
</evidence>
<dbReference type="Proteomes" id="UP000326961">
    <property type="component" value="Chromosome"/>
</dbReference>
<sequence>MKVQRIKVKNKPYSLYVLIDNDYKIVDIVLKYVKFLDNTGKSPNTIKTYTHHLKLYFEYLNEINKNYKEVTFNELSNFIGWLRNPICKDNVRLLKEQDAIRSESTVNHIMSAIISFYSYVDRLEDIGISNSIQKDYNGPKKFKSFLYHTDKNKTLKSNVLKLKEKKKILRTLTIDEVKELVNSCNTLRDKLILMLMYEGGLRVGEVLGLRLEDVITWNNEINIKHRIDNENEVYAKSKTERVINVSKNLMKLYLDYIISEYDEEVESDYVFINTKGKNYGKPLRYHSVLDLFNRLENKTGIKVNPHALRHTHATDLLKSGWDAAYVQKRLGHANIQTTLDTYIHLTNNDMKLKYKDYISKRGDVCE</sequence>
<dbReference type="GO" id="GO:0006310">
    <property type="term" value="P:DNA recombination"/>
    <property type="evidence" value="ECO:0007669"/>
    <property type="project" value="UniProtKB-KW"/>
</dbReference>
<dbReference type="Gene3D" id="1.10.443.10">
    <property type="entry name" value="Intergrase catalytic core"/>
    <property type="match status" value="1"/>
</dbReference>
<dbReference type="InterPro" id="IPR010998">
    <property type="entry name" value="Integrase_recombinase_N"/>
</dbReference>
<evidence type="ECO:0000313" key="10">
    <source>
        <dbReference type="EMBL" id="QEZ70864.1"/>
    </source>
</evidence>
<dbReference type="Pfam" id="PF00589">
    <property type="entry name" value="Phage_integrase"/>
    <property type="match status" value="1"/>
</dbReference>
<dbReference type="GO" id="GO:0003677">
    <property type="term" value="F:DNA binding"/>
    <property type="evidence" value="ECO:0007669"/>
    <property type="project" value="UniProtKB-UniRule"/>
</dbReference>
<keyword evidence="10" id="KW-0614">Plasmid</keyword>
<dbReference type="PROSITE" id="PS51900">
    <property type="entry name" value="CB"/>
    <property type="match status" value="1"/>
</dbReference>
<feature type="domain" description="Tyr recombinase" evidence="7">
    <location>
        <begin position="167"/>
        <end position="355"/>
    </location>
</feature>
<evidence type="ECO:0000313" key="11">
    <source>
        <dbReference type="Proteomes" id="UP000326961"/>
    </source>
</evidence>
<dbReference type="InterPro" id="IPR004107">
    <property type="entry name" value="Integrase_SAM-like_N"/>
</dbReference>
<keyword evidence="5" id="KW-0233">DNA recombination</keyword>
<dbReference type="EMBL" id="CP032455">
    <property type="protein sequence ID" value="QEZ70864.1"/>
    <property type="molecule type" value="Genomic_DNA"/>
</dbReference>
<evidence type="ECO:0000259" key="8">
    <source>
        <dbReference type="PROSITE" id="PS51900"/>
    </source>
</evidence>
<geneLocation type="plasmid" evidence="11">
    <name>ppbmmp</name>
</geneLocation>
<dbReference type="InterPro" id="IPR002104">
    <property type="entry name" value="Integrase_catalytic"/>
</dbReference>
<dbReference type="PANTHER" id="PTHR30349:SF41">
    <property type="entry name" value="INTEGRASE_RECOMBINASE PROTEIN MJ0367-RELATED"/>
    <property type="match status" value="1"/>
</dbReference>
<evidence type="ECO:0000313" key="9">
    <source>
        <dbReference type="EMBL" id="QEZ68712.1"/>
    </source>
</evidence>
<comment type="similarity">
    <text evidence="2">Belongs to the 'phage' integrase family.</text>
</comment>
<evidence type="ECO:0000256" key="6">
    <source>
        <dbReference type="PROSITE-ProRule" id="PRU01248"/>
    </source>
</evidence>
<dbReference type="Proteomes" id="UP000326961">
    <property type="component" value="Plasmid pPbmMP"/>
</dbReference>
<evidence type="ECO:0000256" key="2">
    <source>
        <dbReference type="ARBA" id="ARBA00008857"/>
    </source>
</evidence>
<evidence type="ECO:0000256" key="1">
    <source>
        <dbReference type="ARBA" id="ARBA00003283"/>
    </source>
</evidence>
<evidence type="ECO:0000256" key="5">
    <source>
        <dbReference type="ARBA" id="ARBA00023172"/>
    </source>
</evidence>
<dbReference type="EMBL" id="CP032452">
    <property type="protein sequence ID" value="QEZ68712.1"/>
    <property type="molecule type" value="Genomic_DNA"/>
</dbReference>
<dbReference type="Gene3D" id="1.10.150.130">
    <property type="match status" value="1"/>
</dbReference>
<dbReference type="PANTHER" id="PTHR30349">
    <property type="entry name" value="PHAGE INTEGRASE-RELATED"/>
    <property type="match status" value="1"/>
</dbReference>
<dbReference type="InterPro" id="IPR013762">
    <property type="entry name" value="Integrase-like_cat_sf"/>
</dbReference>
<evidence type="ECO:0000256" key="4">
    <source>
        <dbReference type="ARBA" id="ARBA00023125"/>
    </source>
</evidence>
<protein>
    <submittedName>
        <fullName evidence="9">Transposase</fullName>
    </submittedName>
</protein>
<dbReference type="AlphaFoldDB" id="A0A5P3XDA3"/>
<proteinExistence type="inferred from homology"/>
<dbReference type="InterPro" id="IPR050090">
    <property type="entry name" value="Tyrosine_recombinase_XerCD"/>
</dbReference>
<evidence type="ECO:0000259" key="7">
    <source>
        <dbReference type="PROSITE" id="PS51898"/>
    </source>
</evidence>
<comment type="function">
    <text evidence="1">Site-specific tyrosine recombinase, which acts by catalyzing the cutting and rejoining of the recombining DNA molecules.</text>
</comment>
<dbReference type="SUPFAM" id="SSF56349">
    <property type="entry name" value="DNA breaking-rejoining enzymes"/>
    <property type="match status" value="1"/>
</dbReference>
<name>A0A5P3XDA3_PARBF</name>
<dbReference type="GO" id="GO:0015074">
    <property type="term" value="P:DNA integration"/>
    <property type="evidence" value="ECO:0007669"/>
    <property type="project" value="UniProtKB-KW"/>
</dbReference>
<dbReference type="RefSeq" id="WP_150886378.1">
    <property type="nucleotide sequence ID" value="NZ_CM017269.1"/>
</dbReference>
<keyword evidence="3" id="KW-0229">DNA integration</keyword>